<keyword evidence="2" id="KW-1185">Reference proteome</keyword>
<organism evidence="1 2">
    <name type="scientific">Pleurodeles waltl</name>
    <name type="common">Iberian ribbed newt</name>
    <dbReference type="NCBI Taxonomy" id="8319"/>
    <lineage>
        <taxon>Eukaryota</taxon>
        <taxon>Metazoa</taxon>
        <taxon>Chordata</taxon>
        <taxon>Craniata</taxon>
        <taxon>Vertebrata</taxon>
        <taxon>Euteleostomi</taxon>
        <taxon>Amphibia</taxon>
        <taxon>Batrachia</taxon>
        <taxon>Caudata</taxon>
        <taxon>Salamandroidea</taxon>
        <taxon>Salamandridae</taxon>
        <taxon>Pleurodelinae</taxon>
        <taxon>Pleurodeles</taxon>
    </lineage>
</organism>
<accession>A0AAV7Q7J1</accession>
<gene>
    <name evidence="1" type="ORF">NDU88_002631</name>
</gene>
<dbReference type="Proteomes" id="UP001066276">
    <property type="component" value="Chromosome 6"/>
</dbReference>
<name>A0AAV7Q7J1_PLEWA</name>
<dbReference type="EMBL" id="JANPWB010000010">
    <property type="protein sequence ID" value="KAJ1136214.1"/>
    <property type="molecule type" value="Genomic_DNA"/>
</dbReference>
<evidence type="ECO:0000313" key="2">
    <source>
        <dbReference type="Proteomes" id="UP001066276"/>
    </source>
</evidence>
<proteinExistence type="predicted"/>
<evidence type="ECO:0000313" key="1">
    <source>
        <dbReference type="EMBL" id="KAJ1136214.1"/>
    </source>
</evidence>
<sequence>MAKIEGKQGTLQFDTRCTVSQQMALMTWSQQPTTTEPMLDRKHLLLDMKHNFHTIGSKIDTLRGKLDRMNKHMIAHGEHLGQLKQCTLQTEDTTKAQQLKLLLMEKVLAIIQAKNEDLEASSHRNKLSILGAEQTAPR</sequence>
<comment type="caution">
    <text evidence="1">The sequence shown here is derived from an EMBL/GenBank/DDBJ whole genome shotgun (WGS) entry which is preliminary data.</text>
</comment>
<dbReference type="AlphaFoldDB" id="A0AAV7Q7J1"/>
<reference evidence="1" key="1">
    <citation type="journal article" date="2022" name="bioRxiv">
        <title>Sequencing and chromosome-scale assembly of the giantPleurodeles waltlgenome.</title>
        <authorList>
            <person name="Brown T."/>
            <person name="Elewa A."/>
            <person name="Iarovenko S."/>
            <person name="Subramanian E."/>
            <person name="Araus A.J."/>
            <person name="Petzold A."/>
            <person name="Susuki M."/>
            <person name="Suzuki K.-i.T."/>
            <person name="Hayashi T."/>
            <person name="Toyoda A."/>
            <person name="Oliveira C."/>
            <person name="Osipova E."/>
            <person name="Leigh N.D."/>
            <person name="Simon A."/>
            <person name="Yun M.H."/>
        </authorList>
    </citation>
    <scope>NUCLEOTIDE SEQUENCE</scope>
    <source>
        <strain evidence="1">20211129_DDA</strain>
        <tissue evidence="1">Liver</tissue>
    </source>
</reference>
<protein>
    <submittedName>
        <fullName evidence="1">Uncharacterized protein</fullName>
    </submittedName>
</protein>